<keyword evidence="9" id="KW-0046">Antibiotic resistance</keyword>
<protein>
    <recommendedName>
        <fullName evidence="10">Transport permease protein</fullName>
    </recommendedName>
</protein>
<dbReference type="RefSeq" id="WP_345443673.1">
    <property type="nucleotide sequence ID" value="NZ_BAABKP010000001.1"/>
</dbReference>
<evidence type="ECO:0000256" key="6">
    <source>
        <dbReference type="ARBA" id="ARBA00022692"/>
    </source>
</evidence>
<keyword evidence="3 10" id="KW-0813">Transport</keyword>
<name>A0ABP9AYJ3_9MICC</name>
<evidence type="ECO:0000256" key="9">
    <source>
        <dbReference type="ARBA" id="ARBA00023251"/>
    </source>
</evidence>
<evidence type="ECO:0000256" key="2">
    <source>
        <dbReference type="ARBA" id="ARBA00007783"/>
    </source>
</evidence>
<dbReference type="PROSITE" id="PS51012">
    <property type="entry name" value="ABC_TM2"/>
    <property type="match status" value="1"/>
</dbReference>
<gene>
    <name evidence="12" type="ORF">GCM10023352_02280</name>
</gene>
<comment type="subcellular location">
    <subcellularLocation>
        <location evidence="1">Cell inner membrane</location>
        <topology evidence="1">Multi-pass membrane protein</topology>
    </subcellularLocation>
    <subcellularLocation>
        <location evidence="10">Cell membrane</location>
        <topology evidence="10">Multi-pass membrane protein</topology>
    </subcellularLocation>
</comment>
<evidence type="ECO:0000256" key="4">
    <source>
        <dbReference type="ARBA" id="ARBA00022475"/>
    </source>
</evidence>
<feature type="domain" description="ABC transmembrane type-2" evidence="11">
    <location>
        <begin position="68"/>
        <end position="292"/>
    </location>
</feature>
<keyword evidence="8 10" id="KW-0472">Membrane</keyword>
<feature type="transmembrane region" description="Helical" evidence="10">
    <location>
        <begin position="271"/>
        <end position="290"/>
    </location>
</feature>
<reference evidence="13" key="1">
    <citation type="journal article" date="2019" name="Int. J. Syst. Evol. Microbiol.">
        <title>The Global Catalogue of Microorganisms (GCM) 10K type strain sequencing project: providing services to taxonomists for standard genome sequencing and annotation.</title>
        <authorList>
            <consortium name="The Broad Institute Genomics Platform"/>
            <consortium name="The Broad Institute Genome Sequencing Center for Infectious Disease"/>
            <person name="Wu L."/>
            <person name="Ma J."/>
        </authorList>
    </citation>
    <scope>NUCLEOTIDE SEQUENCE [LARGE SCALE GENOMIC DNA]</scope>
    <source>
        <strain evidence="13">JCM 18541</strain>
    </source>
</reference>
<feature type="transmembrane region" description="Helical" evidence="10">
    <location>
        <begin position="181"/>
        <end position="201"/>
    </location>
</feature>
<evidence type="ECO:0000256" key="10">
    <source>
        <dbReference type="RuleBase" id="RU361157"/>
    </source>
</evidence>
<evidence type="ECO:0000313" key="13">
    <source>
        <dbReference type="Proteomes" id="UP001500187"/>
    </source>
</evidence>
<evidence type="ECO:0000259" key="11">
    <source>
        <dbReference type="PROSITE" id="PS51012"/>
    </source>
</evidence>
<dbReference type="PANTHER" id="PTHR30413:SF8">
    <property type="entry name" value="TRANSPORT PERMEASE PROTEIN"/>
    <property type="match status" value="1"/>
</dbReference>
<accession>A0ABP9AYJ3</accession>
<dbReference type="InterPro" id="IPR000412">
    <property type="entry name" value="ABC_2_transport"/>
</dbReference>
<evidence type="ECO:0000256" key="8">
    <source>
        <dbReference type="ARBA" id="ARBA00023136"/>
    </source>
</evidence>
<feature type="transmembrane region" description="Helical" evidence="10">
    <location>
        <begin position="101"/>
        <end position="127"/>
    </location>
</feature>
<dbReference type="EMBL" id="BAABKP010000001">
    <property type="protein sequence ID" value="GAA4788107.1"/>
    <property type="molecule type" value="Genomic_DNA"/>
</dbReference>
<dbReference type="PRINTS" id="PR00164">
    <property type="entry name" value="ABC2TRNSPORT"/>
</dbReference>
<evidence type="ECO:0000256" key="1">
    <source>
        <dbReference type="ARBA" id="ARBA00004429"/>
    </source>
</evidence>
<proteinExistence type="inferred from homology"/>
<keyword evidence="13" id="KW-1185">Reference proteome</keyword>
<keyword evidence="7 10" id="KW-1133">Transmembrane helix</keyword>
<dbReference type="InterPro" id="IPR047817">
    <property type="entry name" value="ABC2_TM_bact-type"/>
</dbReference>
<evidence type="ECO:0000256" key="3">
    <source>
        <dbReference type="ARBA" id="ARBA00022448"/>
    </source>
</evidence>
<comment type="caution">
    <text evidence="12">The sequence shown here is derived from an EMBL/GenBank/DDBJ whole genome shotgun (WGS) entry which is preliminary data.</text>
</comment>
<sequence>MAEKIYYAREGVSGELTDVVPHVHSGRLAPVGVRVGAWRYLKNVWDRRQYIWFDSHTKVRTQNSNHRLGSLWLLAKPVLDIAFYGVLFGLVLQVSRGMDNFLAYLIIGILMFQYMSGVLNGAASVMIQGKPMMRAFSFPRMALPISMMVRQTMQMGAIVAVMLVGIAVLPPHVLPTVSWLAFVPVFALNALFLTGLALVIARYAYVVPDIQQLLSFVTRVLLYASGVIFPIERFVEHPLVTQIIQANPFYIFIDLYREVLMRGSFGNLETWLTAAAWAVGAAVVGFFIFWRAEEVFGRELN</sequence>
<feature type="transmembrane region" description="Helical" evidence="10">
    <location>
        <begin position="71"/>
        <end position="95"/>
    </location>
</feature>
<dbReference type="Pfam" id="PF01061">
    <property type="entry name" value="ABC2_membrane"/>
    <property type="match status" value="1"/>
</dbReference>
<evidence type="ECO:0000313" key="12">
    <source>
        <dbReference type="EMBL" id="GAA4788107.1"/>
    </source>
</evidence>
<evidence type="ECO:0000256" key="5">
    <source>
        <dbReference type="ARBA" id="ARBA00022519"/>
    </source>
</evidence>
<keyword evidence="6 10" id="KW-0812">Transmembrane</keyword>
<evidence type="ECO:0000256" key="7">
    <source>
        <dbReference type="ARBA" id="ARBA00022989"/>
    </source>
</evidence>
<feature type="transmembrane region" description="Helical" evidence="10">
    <location>
        <begin position="148"/>
        <end position="169"/>
    </location>
</feature>
<comment type="similarity">
    <text evidence="2 10">Belongs to the ABC-2 integral membrane protein family.</text>
</comment>
<dbReference type="PANTHER" id="PTHR30413">
    <property type="entry name" value="INNER MEMBRANE TRANSPORT PERMEASE"/>
    <property type="match status" value="1"/>
</dbReference>
<dbReference type="Proteomes" id="UP001500187">
    <property type="component" value="Unassembled WGS sequence"/>
</dbReference>
<feature type="transmembrane region" description="Helical" evidence="10">
    <location>
        <begin position="213"/>
        <end position="231"/>
    </location>
</feature>
<organism evidence="12 13">
    <name type="scientific">Rothia endophytica</name>
    <dbReference type="NCBI Taxonomy" id="1324766"/>
    <lineage>
        <taxon>Bacteria</taxon>
        <taxon>Bacillati</taxon>
        <taxon>Actinomycetota</taxon>
        <taxon>Actinomycetes</taxon>
        <taxon>Micrococcales</taxon>
        <taxon>Micrococcaceae</taxon>
        <taxon>Rothia</taxon>
    </lineage>
</organism>
<keyword evidence="4 10" id="KW-1003">Cell membrane</keyword>
<keyword evidence="5" id="KW-0997">Cell inner membrane</keyword>
<dbReference type="InterPro" id="IPR013525">
    <property type="entry name" value="ABC2_TM"/>
</dbReference>